<gene>
    <name evidence="1" type="ORF">KSF_109630</name>
</gene>
<protein>
    <submittedName>
        <fullName evidence="1">Uncharacterized protein</fullName>
    </submittedName>
</protein>
<sequence>MRAAAQSVTWHGIILRVGTPRGEAGESASSRIKRKKCHWHLLAGRVKSGVRGEGRSHGVCDASISTHREW</sequence>
<accession>A0A8J3N9S6</accession>
<proteinExistence type="predicted"/>
<name>A0A8J3N9S6_9CHLR</name>
<dbReference type="Proteomes" id="UP000597444">
    <property type="component" value="Unassembled WGS sequence"/>
</dbReference>
<dbReference type="AlphaFoldDB" id="A0A8J3N9S6"/>
<evidence type="ECO:0000313" key="1">
    <source>
        <dbReference type="EMBL" id="GHP00916.1"/>
    </source>
</evidence>
<reference evidence="1" key="1">
    <citation type="submission" date="2020-10" db="EMBL/GenBank/DDBJ databases">
        <title>Taxonomic study of unclassified bacteria belonging to the class Ktedonobacteria.</title>
        <authorList>
            <person name="Yabe S."/>
            <person name="Wang C.M."/>
            <person name="Zheng Y."/>
            <person name="Sakai Y."/>
            <person name="Cavaletti L."/>
            <person name="Monciardini P."/>
            <person name="Donadio S."/>
        </authorList>
    </citation>
    <scope>NUCLEOTIDE SEQUENCE</scope>
    <source>
        <strain evidence="1">ID150040</strain>
    </source>
</reference>
<keyword evidence="2" id="KW-1185">Reference proteome</keyword>
<dbReference type="RefSeq" id="WP_220211485.1">
    <property type="nucleotide sequence ID" value="NZ_BNJK01000003.1"/>
</dbReference>
<dbReference type="EMBL" id="BNJK01000003">
    <property type="protein sequence ID" value="GHP00916.1"/>
    <property type="molecule type" value="Genomic_DNA"/>
</dbReference>
<evidence type="ECO:0000313" key="2">
    <source>
        <dbReference type="Proteomes" id="UP000597444"/>
    </source>
</evidence>
<comment type="caution">
    <text evidence="1">The sequence shown here is derived from an EMBL/GenBank/DDBJ whole genome shotgun (WGS) entry which is preliminary data.</text>
</comment>
<organism evidence="1 2">
    <name type="scientific">Reticulibacter mediterranei</name>
    <dbReference type="NCBI Taxonomy" id="2778369"/>
    <lineage>
        <taxon>Bacteria</taxon>
        <taxon>Bacillati</taxon>
        <taxon>Chloroflexota</taxon>
        <taxon>Ktedonobacteria</taxon>
        <taxon>Ktedonobacterales</taxon>
        <taxon>Reticulibacteraceae</taxon>
        <taxon>Reticulibacter</taxon>
    </lineage>
</organism>